<protein>
    <submittedName>
        <fullName evidence="2">Uncharacterized protein</fullName>
    </submittedName>
</protein>
<evidence type="ECO:0000313" key="2">
    <source>
        <dbReference type="EMBL" id="ATB35700.1"/>
    </source>
</evidence>
<dbReference type="AlphaFoldDB" id="A0A250IWQ4"/>
<reference evidence="2 3" key="1">
    <citation type="submission" date="2017-06" db="EMBL/GenBank/DDBJ databases">
        <title>Sequencing and comparative analysis of myxobacterial genomes.</title>
        <authorList>
            <person name="Rupp O."/>
            <person name="Goesmann A."/>
            <person name="Sogaard-Andersen L."/>
        </authorList>
    </citation>
    <scope>NUCLEOTIDE SEQUENCE [LARGE SCALE GENOMIC DNA]</scope>
    <source>
        <strain evidence="2 3">DSM 52655</strain>
    </source>
</reference>
<gene>
    <name evidence="2" type="ORF">CYFUS_001114</name>
</gene>
<feature type="compositionally biased region" description="Low complexity" evidence="1">
    <location>
        <begin position="87"/>
        <end position="96"/>
    </location>
</feature>
<organism evidence="2 3">
    <name type="scientific">Cystobacter fuscus</name>
    <dbReference type="NCBI Taxonomy" id="43"/>
    <lineage>
        <taxon>Bacteria</taxon>
        <taxon>Pseudomonadati</taxon>
        <taxon>Myxococcota</taxon>
        <taxon>Myxococcia</taxon>
        <taxon>Myxococcales</taxon>
        <taxon>Cystobacterineae</taxon>
        <taxon>Archangiaceae</taxon>
        <taxon>Cystobacter</taxon>
    </lineage>
</organism>
<dbReference type="EMBL" id="CP022098">
    <property type="protein sequence ID" value="ATB35700.1"/>
    <property type="molecule type" value="Genomic_DNA"/>
</dbReference>
<proteinExistence type="predicted"/>
<name>A0A250IWQ4_9BACT</name>
<dbReference type="KEGG" id="cfus:CYFUS_001114"/>
<sequence>MKKGIYYTPRPSREPVTREGDPGGKWSAKFPDMMGYKTQGGGKVPEDFEWASNPKQAQEELTSESLAARYSQRVIPRLPEPAPTPALPADAKPAPK</sequence>
<feature type="region of interest" description="Disordered" evidence="1">
    <location>
        <begin position="75"/>
        <end position="96"/>
    </location>
</feature>
<feature type="region of interest" description="Disordered" evidence="1">
    <location>
        <begin position="1"/>
        <end position="45"/>
    </location>
</feature>
<feature type="compositionally biased region" description="Basic and acidic residues" evidence="1">
    <location>
        <begin position="11"/>
        <end position="22"/>
    </location>
</feature>
<dbReference type="RefSeq" id="WP_095984286.1">
    <property type="nucleotide sequence ID" value="NZ_CP022098.1"/>
</dbReference>
<evidence type="ECO:0000256" key="1">
    <source>
        <dbReference type="SAM" id="MobiDB-lite"/>
    </source>
</evidence>
<evidence type="ECO:0000313" key="3">
    <source>
        <dbReference type="Proteomes" id="UP000217257"/>
    </source>
</evidence>
<accession>A0A250IWQ4</accession>
<dbReference type="Proteomes" id="UP000217257">
    <property type="component" value="Chromosome"/>
</dbReference>